<dbReference type="InterPro" id="IPR051205">
    <property type="entry name" value="UbiH/COQ6_monooxygenase"/>
</dbReference>
<organism evidence="9 10">
    <name type="scientific">Pikeienuella piscinae</name>
    <dbReference type="NCBI Taxonomy" id="2748098"/>
    <lineage>
        <taxon>Bacteria</taxon>
        <taxon>Pseudomonadati</taxon>
        <taxon>Pseudomonadota</taxon>
        <taxon>Alphaproteobacteria</taxon>
        <taxon>Rhodobacterales</taxon>
        <taxon>Paracoccaceae</taxon>
        <taxon>Pikeienuella</taxon>
    </lineage>
</organism>
<dbReference type="FunFam" id="3.50.50.60:FF:000021">
    <property type="entry name" value="Ubiquinone biosynthesis monooxygenase COQ6"/>
    <property type="match status" value="1"/>
</dbReference>
<dbReference type="GO" id="GO:0004497">
    <property type="term" value="F:monooxygenase activity"/>
    <property type="evidence" value="ECO:0007669"/>
    <property type="project" value="UniProtKB-KW"/>
</dbReference>
<dbReference type="InterPro" id="IPR018168">
    <property type="entry name" value="Ubi_Hdrlase_CS"/>
</dbReference>
<dbReference type="KEGG" id="hdh:G5B40_12820"/>
<dbReference type="PROSITE" id="PS01304">
    <property type="entry name" value="UBIH"/>
    <property type="match status" value="1"/>
</dbReference>
<dbReference type="PRINTS" id="PR00420">
    <property type="entry name" value="RNGMNOXGNASE"/>
</dbReference>
<evidence type="ECO:0000256" key="1">
    <source>
        <dbReference type="ARBA" id="ARBA00001974"/>
    </source>
</evidence>
<evidence type="ECO:0000313" key="9">
    <source>
        <dbReference type="EMBL" id="QIE56265.1"/>
    </source>
</evidence>
<dbReference type="EMBL" id="CP049056">
    <property type="protein sequence ID" value="QIE56265.1"/>
    <property type="molecule type" value="Genomic_DNA"/>
</dbReference>
<comment type="cofactor">
    <cofactor evidence="1">
        <name>FAD</name>
        <dbReference type="ChEBI" id="CHEBI:57692"/>
    </cofactor>
</comment>
<comment type="pathway">
    <text evidence="2">Cofactor biosynthesis; ubiquinone biosynthesis.</text>
</comment>
<evidence type="ECO:0000256" key="7">
    <source>
        <dbReference type="ARBA" id="ARBA00023033"/>
    </source>
</evidence>
<keyword evidence="4" id="KW-0285">Flavoprotein</keyword>
<dbReference type="Gene3D" id="3.50.50.60">
    <property type="entry name" value="FAD/NAD(P)-binding domain"/>
    <property type="match status" value="2"/>
</dbReference>
<dbReference type="NCBIfam" id="TIGR01988">
    <property type="entry name" value="Ubi-OHases"/>
    <property type="match status" value="1"/>
</dbReference>
<dbReference type="GO" id="GO:0016705">
    <property type="term" value="F:oxidoreductase activity, acting on paired donors, with incorporation or reduction of molecular oxygen"/>
    <property type="evidence" value="ECO:0007669"/>
    <property type="project" value="InterPro"/>
</dbReference>
<dbReference type="Proteomes" id="UP000503336">
    <property type="component" value="Chromosome"/>
</dbReference>
<dbReference type="AlphaFoldDB" id="A0A7L5BWJ8"/>
<evidence type="ECO:0000259" key="8">
    <source>
        <dbReference type="Pfam" id="PF01494"/>
    </source>
</evidence>
<dbReference type="GO" id="GO:0110142">
    <property type="term" value="C:ubiquinone biosynthesis complex"/>
    <property type="evidence" value="ECO:0007669"/>
    <property type="project" value="UniProtKB-ARBA"/>
</dbReference>
<keyword evidence="10" id="KW-1185">Reference proteome</keyword>
<evidence type="ECO:0000256" key="3">
    <source>
        <dbReference type="ARBA" id="ARBA00005349"/>
    </source>
</evidence>
<sequence length="409" mass="43918">MKPAPDFDVLIIGGGLAGAAAALAVASTGLEVALFDAAPAQDELEPYDGRAYSVPAGSRRFWEAVGVWERIAGEAQEISDILVSDGRVGEGASPLFLRFDHREPESGGFGRMIEDRHLRTAAFEKLAETPGARIRHGVRVSGSRVEPGRTVATLANGEEVFARLIVAADGRESPLRAAAGIERVNWAYGQNGMVSAVAHERPHHGVAHELFLPAGPFAILPLKRNRSSLVWTESAAEAARIHALPDDLYLAELETRFGDFLGALSLEGKRWTYPLHFSLAHEYVAPRLALLGDAAHAVHPIAGQGLNLGVRDAAALAEVLAGAMRRGEDIGDIAVLRRYEQWRRFDSAALGLSMDALNRLFSNDIGPLRALRDLGLGMVNNTPGLRRAFMRAASGLSGEVPKLMRGEAI</sequence>
<dbReference type="UniPathway" id="UPA00232"/>
<dbReference type="RefSeq" id="WP_165099274.1">
    <property type="nucleotide sequence ID" value="NZ_CP049056.1"/>
</dbReference>
<gene>
    <name evidence="9" type="ORF">G5B40_12820</name>
</gene>
<dbReference type="InterPro" id="IPR010971">
    <property type="entry name" value="UbiH/COQ6"/>
</dbReference>
<dbReference type="InterPro" id="IPR036188">
    <property type="entry name" value="FAD/NAD-bd_sf"/>
</dbReference>
<dbReference type="InterPro" id="IPR002938">
    <property type="entry name" value="FAD-bd"/>
</dbReference>
<dbReference type="GO" id="GO:0006744">
    <property type="term" value="P:ubiquinone biosynthetic process"/>
    <property type="evidence" value="ECO:0007669"/>
    <property type="project" value="UniProtKB-UniPathway"/>
</dbReference>
<feature type="domain" description="FAD-binding" evidence="8">
    <location>
        <begin position="7"/>
        <end position="341"/>
    </location>
</feature>
<keyword evidence="5" id="KW-0274">FAD</keyword>
<dbReference type="PANTHER" id="PTHR43876">
    <property type="entry name" value="UBIQUINONE BIOSYNTHESIS MONOOXYGENASE COQ6, MITOCHONDRIAL"/>
    <property type="match status" value="1"/>
</dbReference>
<dbReference type="SUPFAM" id="SSF51905">
    <property type="entry name" value="FAD/NAD(P)-binding domain"/>
    <property type="match status" value="1"/>
</dbReference>
<evidence type="ECO:0000256" key="2">
    <source>
        <dbReference type="ARBA" id="ARBA00004749"/>
    </source>
</evidence>
<evidence type="ECO:0000256" key="4">
    <source>
        <dbReference type="ARBA" id="ARBA00022630"/>
    </source>
</evidence>
<evidence type="ECO:0000256" key="5">
    <source>
        <dbReference type="ARBA" id="ARBA00022827"/>
    </source>
</evidence>
<dbReference type="PANTHER" id="PTHR43876:SF7">
    <property type="entry name" value="UBIQUINONE BIOSYNTHESIS MONOOXYGENASE COQ6, MITOCHONDRIAL"/>
    <property type="match status" value="1"/>
</dbReference>
<comment type="similarity">
    <text evidence="3">Belongs to the UbiH/COQ6 family.</text>
</comment>
<dbReference type="GO" id="GO:0071949">
    <property type="term" value="F:FAD binding"/>
    <property type="evidence" value="ECO:0007669"/>
    <property type="project" value="InterPro"/>
</dbReference>
<protein>
    <submittedName>
        <fullName evidence="9">FAD-binding protein</fullName>
    </submittedName>
</protein>
<reference evidence="9 10" key="1">
    <citation type="submission" date="2020-02" db="EMBL/GenBank/DDBJ databases">
        <title>complete genome sequence of Rhodobacteraceae bacterium.</title>
        <authorList>
            <person name="Park J."/>
            <person name="Kim Y.-S."/>
            <person name="Kim K.-H."/>
        </authorList>
    </citation>
    <scope>NUCLEOTIDE SEQUENCE [LARGE SCALE GENOMIC DNA]</scope>
    <source>
        <strain evidence="9 10">RR4-56</strain>
    </source>
</reference>
<dbReference type="Pfam" id="PF01494">
    <property type="entry name" value="FAD_binding_3"/>
    <property type="match status" value="1"/>
</dbReference>
<keyword evidence="7" id="KW-0503">Monooxygenase</keyword>
<accession>A0A7L5BWJ8</accession>
<evidence type="ECO:0000313" key="10">
    <source>
        <dbReference type="Proteomes" id="UP000503336"/>
    </source>
</evidence>
<proteinExistence type="inferred from homology"/>
<evidence type="ECO:0000256" key="6">
    <source>
        <dbReference type="ARBA" id="ARBA00023002"/>
    </source>
</evidence>
<name>A0A7L5BWJ8_9RHOB</name>
<keyword evidence="6" id="KW-0560">Oxidoreductase</keyword>